<dbReference type="Proteomes" id="UP000824246">
    <property type="component" value="Unassembled WGS sequence"/>
</dbReference>
<organism evidence="1 2">
    <name type="scientific">Candidatus Barnesiella excrementipullorum</name>
    <dbReference type="NCBI Taxonomy" id="2838479"/>
    <lineage>
        <taxon>Bacteria</taxon>
        <taxon>Pseudomonadati</taxon>
        <taxon>Bacteroidota</taxon>
        <taxon>Bacteroidia</taxon>
        <taxon>Bacteroidales</taxon>
        <taxon>Barnesiellaceae</taxon>
        <taxon>Barnesiella</taxon>
    </lineage>
</organism>
<reference evidence="1" key="1">
    <citation type="journal article" date="2021" name="PeerJ">
        <title>Extensive microbial diversity within the chicken gut microbiome revealed by metagenomics and culture.</title>
        <authorList>
            <person name="Gilroy R."/>
            <person name="Ravi A."/>
            <person name="Getino M."/>
            <person name="Pursley I."/>
            <person name="Horton D.L."/>
            <person name="Alikhan N.F."/>
            <person name="Baker D."/>
            <person name="Gharbi K."/>
            <person name="Hall N."/>
            <person name="Watson M."/>
            <person name="Adriaenssens E.M."/>
            <person name="Foster-Nyarko E."/>
            <person name="Jarju S."/>
            <person name="Secka A."/>
            <person name="Antonio M."/>
            <person name="Oren A."/>
            <person name="Chaudhuri R.R."/>
            <person name="La Ragione R."/>
            <person name="Hildebrand F."/>
            <person name="Pallen M.J."/>
        </authorList>
    </citation>
    <scope>NUCLEOTIDE SEQUENCE</scope>
    <source>
        <strain evidence="1">ChiHjej12B11-16260</strain>
    </source>
</reference>
<gene>
    <name evidence="1" type="ORF">H9982_06305</name>
</gene>
<dbReference type="NCBIfam" id="TIGR03511">
    <property type="entry name" value="GldH_lipo"/>
    <property type="match status" value="1"/>
</dbReference>
<name>A0A9D1VRX2_9BACT</name>
<comment type="caution">
    <text evidence="1">The sequence shown here is derived from an EMBL/GenBank/DDBJ whole genome shotgun (WGS) entry which is preliminary data.</text>
</comment>
<accession>A0A9D1VRX2</accession>
<dbReference type="EMBL" id="DXFB01000161">
    <property type="protein sequence ID" value="HIX45816.1"/>
    <property type="molecule type" value="Genomic_DNA"/>
</dbReference>
<proteinExistence type="predicted"/>
<dbReference type="InterPro" id="IPR020018">
    <property type="entry name" value="Motility-assoc_lipoprot_GldH"/>
</dbReference>
<sequence length="148" mass="17154">MLWNCTGRAIYDNHCEIGSHGWESYDKQAFLIDVPRTGVYDVDMFLMHDNDYRYRNVWLFIEYLSSGDTLVTDTVNCLLADTYGRWYGGGWGSYYQYEQRLKEAVRLDSGRYEVYIAQGMRERNLKGIAAVGLRVTPHQTQEEAAPAD</sequence>
<evidence type="ECO:0000313" key="1">
    <source>
        <dbReference type="EMBL" id="HIX45816.1"/>
    </source>
</evidence>
<dbReference type="Pfam" id="PF14109">
    <property type="entry name" value="GldH_lipo"/>
    <property type="match status" value="1"/>
</dbReference>
<reference evidence="1" key="2">
    <citation type="submission" date="2021-04" db="EMBL/GenBank/DDBJ databases">
        <authorList>
            <person name="Gilroy R."/>
        </authorList>
    </citation>
    <scope>NUCLEOTIDE SEQUENCE</scope>
    <source>
        <strain evidence="1">ChiHjej12B11-16260</strain>
    </source>
</reference>
<keyword evidence="1" id="KW-0449">Lipoprotein</keyword>
<dbReference type="AlphaFoldDB" id="A0A9D1VRX2"/>
<evidence type="ECO:0000313" key="2">
    <source>
        <dbReference type="Proteomes" id="UP000824246"/>
    </source>
</evidence>
<protein>
    <submittedName>
        <fullName evidence="1">Gliding motility lipoprotein GldH</fullName>
    </submittedName>
</protein>